<dbReference type="OrthoDB" id="10029326at2759"/>
<comment type="similarity">
    <text evidence="1">Belongs to the paxM FAD-dependent monooxygenase family.</text>
</comment>
<evidence type="ECO:0000256" key="1">
    <source>
        <dbReference type="ARBA" id="ARBA00007992"/>
    </source>
</evidence>
<evidence type="ECO:0000313" key="7">
    <source>
        <dbReference type="Proteomes" id="UP000326565"/>
    </source>
</evidence>
<feature type="domain" description="FAD-binding" evidence="5">
    <location>
        <begin position="7"/>
        <end position="345"/>
    </location>
</feature>
<dbReference type="InterPro" id="IPR036188">
    <property type="entry name" value="FAD/NAD-bd_sf"/>
</dbReference>
<sequence length="458" mass="51795">MEDPRFRVIIVGGSIAGLSLAHCLYKAGIDCTVLEKRHEIAPQEGASVAILPNGGRILEQLGLYDAVERLTEPLDLSHVRFPDGFHFSSDYPSTLRERFGFSMAFLERRQLLQILYSSFPRKARIHTDKTVVRIEQREGSGVLVYTQDGSCYAGALVVGADGIHSNVRTEMWRMADLRRPGLVTEQEKNGMTAEYGCIFGISSAIPELKLGHQITSVDNGRSIIVVPARRGRLFWFMVLKLDTTYRYGSAPRFSPQDAAKWCEQLKDLHIWDNVDFGHLWQARETYSMTLLEENVFQTWHFGRIVCIGDNMHKMTPNLGQGANCAIEDAAVLANELHRALKSASHDHSLSDQEIDGVLGRFSKTQIARVRTIFQASRIVVRMHTSDNLFYRLVLRYYVPYAGKRPMELVLKMLADAAVLHFIPLPQRCGAGWPRPTRKEQSVRAWTWMSLAMLKCPAT</sequence>
<dbReference type="InterPro" id="IPR002938">
    <property type="entry name" value="FAD-bd"/>
</dbReference>
<dbReference type="Gene3D" id="3.50.50.60">
    <property type="entry name" value="FAD/NAD(P)-binding domain"/>
    <property type="match status" value="1"/>
</dbReference>
<dbReference type="EMBL" id="ML732170">
    <property type="protein sequence ID" value="KAB8077306.1"/>
    <property type="molecule type" value="Genomic_DNA"/>
</dbReference>
<keyword evidence="3" id="KW-0274">FAD</keyword>
<evidence type="ECO:0000259" key="5">
    <source>
        <dbReference type="Pfam" id="PF01494"/>
    </source>
</evidence>
<evidence type="ECO:0000313" key="6">
    <source>
        <dbReference type="EMBL" id="KAB8077306.1"/>
    </source>
</evidence>
<keyword evidence="4" id="KW-0560">Oxidoreductase</keyword>
<proteinExistence type="inferred from homology"/>
<evidence type="ECO:0000256" key="4">
    <source>
        <dbReference type="ARBA" id="ARBA00023002"/>
    </source>
</evidence>
<keyword evidence="2" id="KW-0285">Flavoprotein</keyword>
<dbReference type="SUPFAM" id="SSF51905">
    <property type="entry name" value="FAD/NAD(P)-binding domain"/>
    <property type="match status" value="1"/>
</dbReference>
<protein>
    <recommendedName>
        <fullName evidence="5">FAD-binding domain-containing protein</fullName>
    </recommendedName>
</protein>
<gene>
    <name evidence="6" type="ORF">BDV29DRAFT_188781</name>
</gene>
<dbReference type="InterPro" id="IPR050562">
    <property type="entry name" value="FAD_mOase_fung"/>
</dbReference>
<organism evidence="6 7">
    <name type="scientific">Aspergillus leporis</name>
    <dbReference type="NCBI Taxonomy" id="41062"/>
    <lineage>
        <taxon>Eukaryota</taxon>
        <taxon>Fungi</taxon>
        <taxon>Dikarya</taxon>
        <taxon>Ascomycota</taxon>
        <taxon>Pezizomycotina</taxon>
        <taxon>Eurotiomycetes</taxon>
        <taxon>Eurotiomycetidae</taxon>
        <taxon>Eurotiales</taxon>
        <taxon>Aspergillaceae</taxon>
        <taxon>Aspergillus</taxon>
        <taxon>Aspergillus subgen. Circumdati</taxon>
    </lineage>
</organism>
<dbReference type="GO" id="GO:0071949">
    <property type="term" value="F:FAD binding"/>
    <property type="evidence" value="ECO:0007669"/>
    <property type="project" value="InterPro"/>
</dbReference>
<evidence type="ECO:0000256" key="3">
    <source>
        <dbReference type="ARBA" id="ARBA00022827"/>
    </source>
</evidence>
<name>A0A5N5X9E1_9EURO</name>
<reference evidence="6 7" key="1">
    <citation type="submission" date="2019-04" db="EMBL/GenBank/DDBJ databases">
        <title>Friends and foes A comparative genomics study of 23 Aspergillus species from section Flavi.</title>
        <authorList>
            <consortium name="DOE Joint Genome Institute"/>
            <person name="Kjaerbolling I."/>
            <person name="Vesth T."/>
            <person name="Frisvad J.C."/>
            <person name="Nybo J.L."/>
            <person name="Theobald S."/>
            <person name="Kildgaard S."/>
            <person name="Isbrandt T."/>
            <person name="Kuo A."/>
            <person name="Sato A."/>
            <person name="Lyhne E.K."/>
            <person name="Kogle M.E."/>
            <person name="Wiebenga A."/>
            <person name="Kun R.S."/>
            <person name="Lubbers R.J."/>
            <person name="Makela M.R."/>
            <person name="Barry K."/>
            <person name="Chovatia M."/>
            <person name="Clum A."/>
            <person name="Daum C."/>
            <person name="Haridas S."/>
            <person name="He G."/>
            <person name="LaButti K."/>
            <person name="Lipzen A."/>
            <person name="Mondo S."/>
            <person name="Riley R."/>
            <person name="Salamov A."/>
            <person name="Simmons B.A."/>
            <person name="Magnuson J.K."/>
            <person name="Henrissat B."/>
            <person name="Mortensen U.H."/>
            <person name="Larsen T.O."/>
            <person name="Devries R.P."/>
            <person name="Grigoriev I.V."/>
            <person name="Machida M."/>
            <person name="Baker S.E."/>
            <person name="Andersen M.R."/>
        </authorList>
    </citation>
    <scope>NUCLEOTIDE SEQUENCE [LARGE SCALE GENOMIC DNA]</scope>
    <source>
        <strain evidence="6 7">CBS 151.66</strain>
    </source>
</reference>
<evidence type="ECO:0000256" key="2">
    <source>
        <dbReference type="ARBA" id="ARBA00022630"/>
    </source>
</evidence>
<dbReference type="Proteomes" id="UP000326565">
    <property type="component" value="Unassembled WGS sequence"/>
</dbReference>
<dbReference type="PANTHER" id="PTHR47356:SF2">
    <property type="entry name" value="FAD-BINDING DOMAIN-CONTAINING PROTEIN-RELATED"/>
    <property type="match status" value="1"/>
</dbReference>
<dbReference type="Pfam" id="PF01494">
    <property type="entry name" value="FAD_binding_3"/>
    <property type="match status" value="1"/>
</dbReference>
<keyword evidence="7" id="KW-1185">Reference proteome</keyword>
<dbReference type="PANTHER" id="PTHR47356">
    <property type="entry name" value="FAD-DEPENDENT MONOOXYGENASE ASQG-RELATED"/>
    <property type="match status" value="1"/>
</dbReference>
<dbReference type="GO" id="GO:0004497">
    <property type="term" value="F:monooxygenase activity"/>
    <property type="evidence" value="ECO:0007669"/>
    <property type="project" value="InterPro"/>
</dbReference>
<dbReference type="PRINTS" id="PR00420">
    <property type="entry name" value="RNGMNOXGNASE"/>
</dbReference>
<accession>A0A5N5X9E1</accession>
<dbReference type="AlphaFoldDB" id="A0A5N5X9E1"/>